<dbReference type="GO" id="GO:0048193">
    <property type="term" value="P:Golgi vesicle transport"/>
    <property type="evidence" value="ECO:0007669"/>
    <property type="project" value="TreeGrafter"/>
</dbReference>
<dbReference type="Proteomes" id="UP000050525">
    <property type="component" value="Unassembled WGS sequence"/>
</dbReference>
<dbReference type="GO" id="GO:0036089">
    <property type="term" value="P:cleavage furrow formation"/>
    <property type="evidence" value="ECO:0007669"/>
    <property type="project" value="TreeGrafter"/>
</dbReference>
<proteinExistence type="predicted"/>
<dbReference type="KEGG" id="amj:106737539"/>
<dbReference type="GO" id="GO:0040038">
    <property type="term" value="P:polar body extrusion after meiotic divisions"/>
    <property type="evidence" value="ECO:0007669"/>
    <property type="project" value="TreeGrafter"/>
</dbReference>
<gene>
    <name evidence="1" type="ORF">Y1Q_0013901</name>
</gene>
<protein>
    <submittedName>
        <fullName evidence="1">Spire-like protein 2-like</fullName>
    </submittedName>
</protein>
<dbReference type="GO" id="GO:0051295">
    <property type="term" value="P:establishment of meiotic spindle localization"/>
    <property type="evidence" value="ECO:0007669"/>
    <property type="project" value="TreeGrafter"/>
</dbReference>
<dbReference type="STRING" id="8496.A0A151MR96"/>
<organism evidence="1 2">
    <name type="scientific">Alligator mississippiensis</name>
    <name type="common">American alligator</name>
    <dbReference type="NCBI Taxonomy" id="8496"/>
    <lineage>
        <taxon>Eukaryota</taxon>
        <taxon>Metazoa</taxon>
        <taxon>Chordata</taxon>
        <taxon>Craniata</taxon>
        <taxon>Vertebrata</taxon>
        <taxon>Euteleostomi</taxon>
        <taxon>Archelosauria</taxon>
        <taxon>Archosauria</taxon>
        <taxon>Crocodylia</taxon>
        <taxon>Alligatoridae</taxon>
        <taxon>Alligatorinae</taxon>
        <taxon>Alligator</taxon>
    </lineage>
</organism>
<evidence type="ECO:0000313" key="2">
    <source>
        <dbReference type="Proteomes" id="UP000050525"/>
    </source>
</evidence>
<sequence>MINVRKVLVKAEMEKFLQSKELYQSLRKGKICCCCRAKFPLFSWPASCLFCKRSVCSSCSLKIKMPSKKLAHIPVYALGFETVLGTLPAKVLPVRRRDAFHSLRGTGWRGVEQEFPHIYAHGSVLKDVCSDCTSFVADVISSSRKSVDILNTTPHRSRKTQSLYIDPGR</sequence>
<dbReference type="GO" id="GO:0005938">
    <property type="term" value="C:cell cortex"/>
    <property type="evidence" value="ECO:0007669"/>
    <property type="project" value="TreeGrafter"/>
</dbReference>
<reference evidence="1 2" key="1">
    <citation type="journal article" date="2012" name="Genome Biol.">
        <title>Sequencing three crocodilian genomes to illuminate the evolution of archosaurs and amniotes.</title>
        <authorList>
            <person name="St John J.A."/>
            <person name="Braun E.L."/>
            <person name="Isberg S.R."/>
            <person name="Miles L.G."/>
            <person name="Chong A.Y."/>
            <person name="Gongora J."/>
            <person name="Dalzell P."/>
            <person name="Moran C."/>
            <person name="Bed'hom B."/>
            <person name="Abzhanov A."/>
            <person name="Burgess S.C."/>
            <person name="Cooksey A.M."/>
            <person name="Castoe T.A."/>
            <person name="Crawford N.G."/>
            <person name="Densmore L.D."/>
            <person name="Drew J.C."/>
            <person name="Edwards S.V."/>
            <person name="Faircloth B.C."/>
            <person name="Fujita M.K."/>
            <person name="Greenwold M.J."/>
            <person name="Hoffmann F.G."/>
            <person name="Howard J.M."/>
            <person name="Iguchi T."/>
            <person name="Janes D.E."/>
            <person name="Khan S.Y."/>
            <person name="Kohno S."/>
            <person name="de Koning A.J."/>
            <person name="Lance S.L."/>
            <person name="McCarthy F.M."/>
            <person name="McCormack J.E."/>
            <person name="Merchant M.E."/>
            <person name="Peterson D.G."/>
            <person name="Pollock D.D."/>
            <person name="Pourmand N."/>
            <person name="Raney B.J."/>
            <person name="Roessler K.A."/>
            <person name="Sanford J.R."/>
            <person name="Sawyer R.H."/>
            <person name="Schmidt C.J."/>
            <person name="Triplett E.W."/>
            <person name="Tuberville T.D."/>
            <person name="Venegas-Anaya M."/>
            <person name="Howard J.T."/>
            <person name="Jarvis E.D."/>
            <person name="Guillette L.J.Jr."/>
            <person name="Glenn T.C."/>
            <person name="Green R.E."/>
            <person name="Ray D.A."/>
        </authorList>
    </citation>
    <scope>NUCLEOTIDE SEQUENCE [LARGE SCALE GENOMIC DNA]</scope>
    <source>
        <strain evidence="1">KSC_2009_1</strain>
    </source>
</reference>
<dbReference type="SUPFAM" id="SSF57903">
    <property type="entry name" value="FYVE/PHD zinc finger"/>
    <property type="match status" value="1"/>
</dbReference>
<comment type="caution">
    <text evidence="1">The sequence shown here is derived from an EMBL/GenBank/DDBJ whole genome shotgun (WGS) entry which is preliminary data.</text>
</comment>
<name>A0A151MR96_ALLMI</name>
<dbReference type="PANTHER" id="PTHR21345:SF5">
    <property type="entry name" value="PROTEIN SPIRE HOMOLOG 2"/>
    <property type="match status" value="1"/>
</dbReference>
<accession>A0A151MR96</accession>
<keyword evidence="2" id="KW-1185">Reference proteome</keyword>
<dbReference type="GO" id="GO:0003779">
    <property type="term" value="F:actin binding"/>
    <property type="evidence" value="ECO:0007669"/>
    <property type="project" value="InterPro"/>
</dbReference>
<evidence type="ECO:0000313" key="1">
    <source>
        <dbReference type="EMBL" id="KYO27055.1"/>
    </source>
</evidence>
<dbReference type="GO" id="GO:0008017">
    <property type="term" value="F:microtubule binding"/>
    <property type="evidence" value="ECO:0007669"/>
    <property type="project" value="TreeGrafter"/>
</dbReference>
<dbReference type="GO" id="GO:0030041">
    <property type="term" value="P:actin filament polymerization"/>
    <property type="evidence" value="ECO:0007669"/>
    <property type="project" value="TreeGrafter"/>
</dbReference>
<dbReference type="GO" id="GO:0051639">
    <property type="term" value="P:actin filament network formation"/>
    <property type="evidence" value="ECO:0007669"/>
    <property type="project" value="TreeGrafter"/>
</dbReference>
<dbReference type="EMBL" id="AKHW03005422">
    <property type="protein sequence ID" value="KYO27055.1"/>
    <property type="molecule type" value="Genomic_DNA"/>
</dbReference>
<dbReference type="OrthoDB" id="10043757at2759"/>
<dbReference type="GO" id="GO:0045010">
    <property type="term" value="P:actin nucleation"/>
    <property type="evidence" value="ECO:0007669"/>
    <property type="project" value="InterPro"/>
</dbReference>
<dbReference type="AlphaFoldDB" id="A0A151MR96"/>
<dbReference type="InterPro" id="IPR029901">
    <property type="entry name" value="Spire"/>
</dbReference>
<dbReference type="InterPro" id="IPR011011">
    <property type="entry name" value="Znf_FYVE_PHD"/>
</dbReference>
<dbReference type="GO" id="GO:0030659">
    <property type="term" value="C:cytoplasmic vesicle membrane"/>
    <property type="evidence" value="ECO:0007669"/>
    <property type="project" value="TreeGrafter"/>
</dbReference>
<dbReference type="PANTHER" id="PTHR21345">
    <property type="entry name" value="SPIRE"/>
    <property type="match status" value="1"/>
</dbReference>